<dbReference type="InterPro" id="IPR011990">
    <property type="entry name" value="TPR-like_helical_dom_sf"/>
</dbReference>
<evidence type="ECO:0000313" key="5">
    <source>
        <dbReference type="EMBL" id="MDI6101211.1"/>
    </source>
</evidence>
<dbReference type="SMART" id="SM00060">
    <property type="entry name" value="FN3"/>
    <property type="match status" value="1"/>
</dbReference>
<feature type="compositionally biased region" description="Basic and acidic residues" evidence="3">
    <location>
        <begin position="293"/>
        <end position="302"/>
    </location>
</feature>
<keyword evidence="2" id="KW-0119">Carbohydrate metabolism</keyword>
<dbReference type="SUPFAM" id="SSF49265">
    <property type="entry name" value="Fibronectin type III"/>
    <property type="match status" value="1"/>
</dbReference>
<reference evidence="5 6" key="1">
    <citation type="submission" date="2023-05" db="EMBL/GenBank/DDBJ databases">
        <title>Actinoplanes sp. NEAU-A12 genome sequencing.</title>
        <authorList>
            <person name="Wang Z.-S."/>
        </authorList>
    </citation>
    <scope>NUCLEOTIDE SEQUENCE [LARGE SCALE GENOMIC DNA]</scope>
    <source>
        <strain evidence="5 6">NEAU-A12</strain>
    </source>
</reference>
<name>A0ABT6WNB1_9ACTN</name>
<evidence type="ECO:0000256" key="3">
    <source>
        <dbReference type="SAM" id="MobiDB-lite"/>
    </source>
</evidence>
<comment type="caution">
    <text evidence="5">The sequence shown here is derived from an EMBL/GenBank/DDBJ whole genome shotgun (WGS) entry which is preliminary data.</text>
</comment>
<dbReference type="InterPro" id="IPR036116">
    <property type="entry name" value="FN3_sf"/>
</dbReference>
<feature type="compositionally biased region" description="Pro residues" evidence="3">
    <location>
        <begin position="260"/>
        <end position="271"/>
    </location>
</feature>
<feature type="compositionally biased region" description="Basic and acidic residues" evidence="3">
    <location>
        <begin position="318"/>
        <end position="333"/>
    </location>
</feature>
<dbReference type="Gene3D" id="2.60.40.10">
    <property type="entry name" value="Immunoglobulins"/>
    <property type="match status" value="1"/>
</dbReference>
<dbReference type="InterPro" id="IPR003961">
    <property type="entry name" value="FN3_dom"/>
</dbReference>
<dbReference type="Gene3D" id="1.25.40.10">
    <property type="entry name" value="Tetratricopeptide repeat domain"/>
    <property type="match status" value="1"/>
</dbReference>
<proteinExistence type="predicted"/>
<keyword evidence="1" id="KW-0378">Hydrolase</keyword>
<gene>
    <name evidence="5" type="ORF">QLQ12_21595</name>
</gene>
<evidence type="ECO:0000313" key="6">
    <source>
        <dbReference type="Proteomes" id="UP001241758"/>
    </source>
</evidence>
<dbReference type="PROSITE" id="PS50853">
    <property type="entry name" value="FN3"/>
    <property type="match status" value="1"/>
</dbReference>
<evidence type="ECO:0000256" key="2">
    <source>
        <dbReference type="ARBA" id="ARBA00023326"/>
    </source>
</evidence>
<dbReference type="CDD" id="cd00063">
    <property type="entry name" value="FN3"/>
    <property type="match status" value="1"/>
</dbReference>
<dbReference type="SUPFAM" id="SSF48452">
    <property type="entry name" value="TPR-like"/>
    <property type="match status" value="1"/>
</dbReference>
<evidence type="ECO:0000259" key="4">
    <source>
        <dbReference type="PROSITE" id="PS50853"/>
    </source>
</evidence>
<evidence type="ECO:0000256" key="1">
    <source>
        <dbReference type="ARBA" id="ARBA00023295"/>
    </source>
</evidence>
<dbReference type="InterPro" id="IPR013783">
    <property type="entry name" value="Ig-like_fold"/>
</dbReference>
<feature type="region of interest" description="Disordered" evidence="3">
    <location>
        <begin position="222"/>
        <end position="371"/>
    </location>
</feature>
<feature type="domain" description="Fibronectin type-III" evidence="4">
    <location>
        <begin position="440"/>
        <end position="528"/>
    </location>
</feature>
<keyword evidence="1" id="KW-0326">Glycosidase</keyword>
<dbReference type="EMBL" id="JASCTH010000014">
    <property type="protein sequence ID" value="MDI6101211.1"/>
    <property type="molecule type" value="Genomic_DNA"/>
</dbReference>
<protein>
    <submittedName>
        <fullName evidence="5">Fibronectin type III domain-containing protein</fullName>
    </submittedName>
</protein>
<dbReference type="Proteomes" id="UP001241758">
    <property type="component" value="Unassembled WGS sequence"/>
</dbReference>
<keyword evidence="2" id="KW-0624">Polysaccharide degradation</keyword>
<accession>A0ABT6WNB1</accession>
<sequence length="528" mass="54900">MAPPLAELTARAQTLSSAGDLAGARAVLDDVLRSADADPRRATADLAVAAALHARVLIALGDPESARLWAAFAHSAEERLHGPRDERTIATAAMHAAVLQRIGQYGRAASVYHDLVGELALTDGPDSPRVLAAEADLATAEHAAGHCATARTRLARAWRRHSRVHGDAAPAGIKMLARLGAMERECGHDAESREHLALAQELGARHLPTDHPLARQTAALVTGAPSGRHTCGSRDAGGGTPLRPFPRRPTVADTSRSGPSPFPADAPGQPPPDDRPTDPSGTVYPVPPDDFPDDRPPADNRATDPNGTLYQQPLYLSDLHRLPGDPTGRHARADTPPPLPGSRAPDYGEDGRPLPVGTARASTLADPPNSRRLPVRVASAQRSRTAHPLLLATVLAGGVATAAAVAILTLPGADGATHPQAPPSGPASAPAAEPLTAVAEPGAPQDVRLRDNGQSVSLQWAYPRDATGDVVIAVGRSGQSPVTVADLPSGATDYVVYSLSEQQNYCFTVSVRTDGQESAAAAPVCTRR</sequence>
<organism evidence="5 6">
    <name type="scientific">Actinoplanes sandaracinus</name>
    <dbReference type="NCBI Taxonomy" id="3045177"/>
    <lineage>
        <taxon>Bacteria</taxon>
        <taxon>Bacillati</taxon>
        <taxon>Actinomycetota</taxon>
        <taxon>Actinomycetes</taxon>
        <taxon>Micromonosporales</taxon>
        <taxon>Micromonosporaceae</taxon>
        <taxon>Actinoplanes</taxon>
    </lineage>
</organism>
<keyword evidence="6" id="KW-1185">Reference proteome</keyword>